<dbReference type="KEGG" id="zpl:ZBT109_1971"/>
<feature type="binding site" evidence="12">
    <location>
        <begin position="37"/>
        <end position="44"/>
    </location>
    <ligand>
        <name>ATP</name>
        <dbReference type="ChEBI" id="CHEBI:30616"/>
    </ligand>
</feature>
<dbReference type="PANTHER" id="PTHR11070:SF2">
    <property type="entry name" value="ATP-DEPENDENT DNA HELICASE SRS2"/>
    <property type="match status" value="1"/>
</dbReference>
<dbReference type="GO" id="GO:0003677">
    <property type="term" value="F:DNA binding"/>
    <property type="evidence" value="ECO:0007669"/>
    <property type="project" value="UniProtKB-KW"/>
</dbReference>
<dbReference type="GO" id="GO:0043138">
    <property type="term" value="F:3'-5' DNA helicase activity"/>
    <property type="evidence" value="ECO:0007669"/>
    <property type="project" value="UniProtKB-EC"/>
</dbReference>
<evidence type="ECO:0000256" key="12">
    <source>
        <dbReference type="PROSITE-ProRule" id="PRU00560"/>
    </source>
</evidence>
<dbReference type="Gene3D" id="1.10.486.10">
    <property type="entry name" value="PCRA, domain 4"/>
    <property type="match status" value="1"/>
</dbReference>
<dbReference type="InterPro" id="IPR014016">
    <property type="entry name" value="UvrD-like_ATP-bd"/>
</dbReference>
<organism evidence="16 17">
    <name type="scientific">Zymobacter palmae</name>
    <dbReference type="NCBI Taxonomy" id="33074"/>
    <lineage>
        <taxon>Bacteria</taxon>
        <taxon>Pseudomonadati</taxon>
        <taxon>Pseudomonadota</taxon>
        <taxon>Gammaproteobacteria</taxon>
        <taxon>Oceanospirillales</taxon>
        <taxon>Halomonadaceae</taxon>
        <taxon>Zymobacter group</taxon>
        <taxon>Zymobacter</taxon>
    </lineage>
</organism>
<dbReference type="Pfam" id="PF21196">
    <property type="entry name" value="PcrA_UvrD_tudor"/>
    <property type="match status" value="1"/>
</dbReference>
<keyword evidence="7" id="KW-0413">Isomerase</keyword>
<dbReference type="InterPro" id="IPR027417">
    <property type="entry name" value="P-loop_NTPase"/>
</dbReference>
<dbReference type="STRING" id="1123510.GCA_000620025_01134"/>
<evidence type="ECO:0000256" key="1">
    <source>
        <dbReference type="ARBA" id="ARBA00009922"/>
    </source>
</evidence>
<evidence type="ECO:0000256" key="6">
    <source>
        <dbReference type="ARBA" id="ARBA00023125"/>
    </source>
</evidence>
<dbReference type="PROSITE" id="PS51217">
    <property type="entry name" value="UVRD_HELICASE_CTER"/>
    <property type="match status" value="1"/>
</dbReference>
<evidence type="ECO:0000256" key="4">
    <source>
        <dbReference type="ARBA" id="ARBA00022806"/>
    </source>
</evidence>
<dbReference type="PANTHER" id="PTHR11070">
    <property type="entry name" value="UVRD / RECB / PCRA DNA HELICASE FAMILY MEMBER"/>
    <property type="match status" value="1"/>
</dbReference>
<dbReference type="SUPFAM" id="SSF52540">
    <property type="entry name" value="P-loop containing nucleoside triphosphate hydrolases"/>
    <property type="match status" value="1"/>
</dbReference>
<evidence type="ECO:0000256" key="5">
    <source>
        <dbReference type="ARBA" id="ARBA00022840"/>
    </source>
</evidence>
<evidence type="ECO:0000256" key="11">
    <source>
        <dbReference type="ARBA" id="ARBA00048988"/>
    </source>
</evidence>
<dbReference type="PROSITE" id="PS51198">
    <property type="entry name" value="UVRD_HELICASE_ATP_BIND"/>
    <property type="match status" value="1"/>
</dbReference>
<evidence type="ECO:0000256" key="10">
    <source>
        <dbReference type="ARBA" id="ARBA00034923"/>
    </source>
</evidence>
<dbReference type="EMBL" id="AP018933">
    <property type="protein sequence ID" value="BBG30717.1"/>
    <property type="molecule type" value="Genomic_DNA"/>
</dbReference>
<dbReference type="InterPro" id="IPR014017">
    <property type="entry name" value="DNA_helicase_UvrD-like_C"/>
</dbReference>
<evidence type="ECO:0000256" key="9">
    <source>
        <dbReference type="ARBA" id="ARBA00034808"/>
    </source>
</evidence>
<evidence type="ECO:0000256" key="3">
    <source>
        <dbReference type="ARBA" id="ARBA00022801"/>
    </source>
</evidence>
<evidence type="ECO:0000259" key="14">
    <source>
        <dbReference type="PROSITE" id="PS51198"/>
    </source>
</evidence>
<keyword evidence="4 12" id="KW-0347">Helicase</keyword>
<keyword evidence="5 12" id="KW-0067">ATP-binding</keyword>
<dbReference type="Pfam" id="PF00580">
    <property type="entry name" value="UvrD-helicase"/>
    <property type="match status" value="1"/>
</dbReference>
<protein>
    <recommendedName>
        <fullName evidence="9">DNA 3'-5' helicase</fullName>
        <ecNumber evidence="9">5.6.2.4</ecNumber>
    </recommendedName>
    <alternativeName>
        <fullName evidence="10">DNA 3'-5' helicase II</fullName>
    </alternativeName>
</protein>
<feature type="region of interest" description="Disordered" evidence="13">
    <location>
        <begin position="682"/>
        <end position="717"/>
    </location>
</feature>
<comment type="catalytic activity">
    <reaction evidence="8">
        <text>Couples ATP hydrolysis with the unwinding of duplex DNA by translocating in the 3'-5' direction.</text>
        <dbReference type="EC" id="5.6.2.4"/>
    </reaction>
</comment>
<dbReference type="Gene3D" id="1.10.10.160">
    <property type="match status" value="1"/>
</dbReference>
<dbReference type="InterPro" id="IPR013986">
    <property type="entry name" value="DExx_box_DNA_helicase_dom_sf"/>
</dbReference>
<comment type="catalytic activity">
    <reaction evidence="11">
        <text>ATP + H2O = ADP + phosphate + H(+)</text>
        <dbReference type="Rhea" id="RHEA:13065"/>
        <dbReference type="ChEBI" id="CHEBI:15377"/>
        <dbReference type="ChEBI" id="CHEBI:15378"/>
        <dbReference type="ChEBI" id="CHEBI:30616"/>
        <dbReference type="ChEBI" id="CHEBI:43474"/>
        <dbReference type="ChEBI" id="CHEBI:456216"/>
        <dbReference type="EC" id="5.6.2.4"/>
    </reaction>
</comment>
<dbReference type="InterPro" id="IPR000212">
    <property type="entry name" value="DNA_helicase_UvrD/REP"/>
</dbReference>
<feature type="domain" description="UvrD-like helicase C-terminal" evidence="15">
    <location>
        <begin position="306"/>
        <end position="569"/>
    </location>
</feature>
<evidence type="ECO:0000256" key="7">
    <source>
        <dbReference type="ARBA" id="ARBA00023235"/>
    </source>
</evidence>
<dbReference type="GO" id="GO:0016887">
    <property type="term" value="F:ATP hydrolysis activity"/>
    <property type="evidence" value="ECO:0007669"/>
    <property type="project" value="RHEA"/>
</dbReference>
<keyword evidence="2 12" id="KW-0547">Nucleotide-binding</keyword>
<keyword evidence="17" id="KW-1185">Reference proteome</keyword>
<dbReference type="GO" id="GO:0005524">
    <property type="term" value="F:ATP binding"/>
    <property type="evidence" value="ECO:0007669"/>
    <property type="project" value="UniProtKB-UniRule"/>
</dbReference>
<evidence type="ECO:0000256" key="2">
    <source>
        <dbReference type="ARBA" id="ARBA00022741"/>
    </source>
</evidence>
<dbReference type="GO" id="GO:0000725">
    <property type="term" value="P:recombinational repair"/>
    <property type="evidence" value="ECO:0007669"/>
    <property type="project" value="TreeGrafter"/>
</dbReference>
<comment type="similarity">
    <text evidence="1">Belongs to the helicase family. UvrD subfamily.</text>
</comment>
<feature type="domain" description="UvrD-like helicase ATP-binding" evidence="14">
    <location>
        <begin position="16"/>
        <end position="305"/>
    </location>
</feature>
<dbReference type="RefSeq" id="WP_232012837.1">
    <property type="nucleotide sequence ID" value="NZ_AP018933.1"/>
</dbReference>
<dbReference type="CDD" id="cd17932">
    <property type="entry name" value="DEXQc_UvrD"/>
    <property type="match status" value="1"/>
</dbReference>
<sequence>MTDTLSTSTPVDALMARLTPEQRAVVQHEQGHARVAAVAGAGKTSTMVARVMHLLAQGVAAERIMVLMFNRQAREDFARKLKEVAQPGQKLPQVRTFHSVGHRLTDTLTRWGVLSPATLLGAEWQWERLCRQAVQQVMQDEDDDAAEAALEEDRVGLFGQFCDQVKGRLEAPELLVEGDDFGEGCRHFPSAYYRLQAMMTEQRVMGYADLIHRPLKVLVKDKALRERVSGFLDHVIVDEYQDINEAQNCLLAILAAGRAQVMAVGDANQCIYAWRGASVDAMKQSFERRFGVPVDYPLSYTFRHGHALALLANHAIAGSADPNSPQTLSAPGTPDTTVSTATGMTQALETLTRWREQVSDSNIAVLVRSWHQSVALQLHLLRQGIPFRLGRSERFVFQLPLVRALAGYLEVARHPLLMGDADHLQLLFSQPPAFVSRDVLRTLCQQLAQTGEWPSAAAPVLAALKPFQQRSLRQRWALIQKLPQWRDARPADLLEHVTTTLGADKLLRRAAVRREKGEEDIRLMDVLIEQAGELADDIDSFITLLKTPEGPQGDAGDGLLISTMHGAKGLEWSRVMLWGLNEEECPLYSRDTPLTKESLDEERRLFYVGVTRAREALMLINDGGQHRPSRFLEECAWQDVMAVREALAHRDDEMPTVAVRHPAIVKRYLAAQQLTLDIKAKPKSKPISAPAAAGHGDSATRSTTKRSAGPITDPDAEWQVGDQLRHGRFGEGVVVHVRGSGPHCVIEVRFDHKRGVTKLMASQAPISRL</sequence>
<evidence type="ECO:0000313" key="16">
    <source>
        <dbReference type="EMBL" id="BBG30717.1"/>
    </source>
</evidence>
<reference evidence="16 17" key="1">
    <citation type="submission" date="2018-09" db="EMBL/GenBank/DDBJ databases">
        <title>Zymobacter palmae IAM14233 (=T109) whole genome analysis.</title>
        <authorList>
            <person name="Yanase H."/>
        </authorList>
    </citation>
    <scope>NUCLEOTIDE SEQUENCE [LARGE SCALE GENOMIC DNA]</scope>
    <source>
        <strain evidence="16 17">IAM14233</strain>
    </source>
</reference>
<evidence type="ECO:0000259" key="15">
    <source>
        <dbReference type="PROSITE" id="PS51217"/>
    </source>
</evidence>
<dbReference type="Proteomes" id="UP000267342">
    <property type="component" value="Chromosome"/>
</dbReference>
<accession>A0A348HGG5</accession>
<evidence type="ECO:0000256" key="8">
    <source>
        <dbReference type="ARBA" id="ARBA00034617"/>
    </source>
</evidence>
<evidence type="ECO:0000256" key="13">
    <source>
        <dbReference type="SAM" id="MobiDB-lite"/>
    </source>
</evidence>
<keyword evidence="6" id="KW-0238">DNA-binding</keyword>
<dbReference type="Gene3D" id="3.40.50.300">
    <property type="entry name" value="P-loop containing nucleotide triphosphate hydrolases"/>
    <property type="match status" value="2"/>
</dbReference>
<dbReference type="Pfam" id="PF13361">
    <property type="entry name" value="UvrD_C"/>
    <property type="match status" value="1"/>
</dbReference>
<evidence type="ECO:0000313" key="17">
    <source>
        <dbReference type="Proteomes" id="UP000267342"/>
    </source>
</evidence>
<name>A0A348HGG5_9GAMM</name>
<keyword evidence="3 12" id="KW-0378">Hydrolase</keyword>
<gene>
    <name evidence="16" type="ORF">ZBT109_1971</name>
</gene>
<dbReference type="AlphaFoldDB" id="A0A348HGG5"/>
<dbReference type="EC" id="5.6.2.4" evidence="9"/>
<proteinExistence type="inferred from homology"/>